<dbReference type="EMBL" id="VSSQ01070086">
    <property type="protein sequence ID" value="MPN21964.1"/>
    <property type="molecule type" value="Genomic_DNA"/>
</dbReference>
<organism evidence="1">
    <name type="scientific">bioreactor metagenome</name>
    <dbReference type="NCBI Taxonomy" id="1076179"/>
    <lineage>
        <taxon>unclassified sequences</taxon>
        <taxon>metagenomes</taxon>
        <taxon>ecological metagenomes</taxon>
    </lineage>
</organism>
<comment type="caution">
    <text evidence="1">The sequence shown here is derived from an EMBL/GenBank/DDBJ whole genome shotgun (WGS) entry which is preliminary data.</text>
</comment>
<protein>
    <submittedName>
        <fullName evidence="1">Uncharacterized protein</fullName>
    </submittedName>
</protein>
<gene>
    <name evidence="1" type="ORF">SDC9_169346</name>
</gene>
<name>A0A645GD72_9ZZZZ</name>
<sequence length="107" mass="12043">MGFAWRIAAHGPFLLDDAVRHVQHHDDLLCIVRQSNALGIIELDHSPGRRGKAIRTFLHAVNRHRGIAKGNLETIAKVDRGLLGVGRLRRAVLRRLAGRYCDKSCQY</sequence>
<evidence type="ECO:0000313" key="1">
    <source>
        <dbReference type="EMBL" id="MPN21964.1"/>
    </source>
</evidence>
<accession>A0A645GD72</accession>
<dbReference type="AlphaFoldDB" id="A0A645GD72"/>
<reference evidence="1" key="1">
    <citation type="submission" date="2019-08" db="EMBL/GenBank/DDBJ databases">
        <authorList>
            <person name="Kucharzyk K."/>
            <person name="Murdoch R.W."/>
            <person name="Higgins S."/>
            <person name="Loffler F."/>
        </authorList>
    </citation>
    <scope>NUCLEOTIDE SEQUENCE</scope>
</reference>
<proteinExistence type="predicted"/>